<evidence type="ECO:0000313" key="2">
    <source>
        <dbReference type="EMBL" id="EKU93139.1"/>
    </source>
</evidence>
<dbReference type="GO" id="GO:0005829">
    <property type="term" value="C:cytosol"/>
    <property type="evidence" value="ECO:0007669"/>
    <property type="project" value="TreeGrafter"/>
</dbReference>
<name>K9E7G6_9LACT</name>
<reference evidence="2 3" key="1">
    <citation type="submission" date="2012-09" db="EMBL/GenBank/DDBJ databases">
        <title>The Genome Sequence of Alloiococcus otitis ATCC 51267.</title>
        <authorList>
            <consortium name="The Broad Institute Genome Sequencing Platform"/>
            <person name="Earl A."/>
            <person name="Ward D."/>
            <person name="Feldgarden M."/>
            <person name="Gevers D."/>
            <person name="Huys G."/>
            <person name="Walker B."/>
            <person name="Young S.K."/>
            <person name="Zeng Q."/>
            <person name="Gargeya S."/>
            <person name="Fitzgerald M."/>
            <person name="Haas B."/>
            <person name="Abouelleil A."/>
            <person name="Alvarado L."/>
            <person name="Arachchi H.M."/>
            <person name="Berlin A.M."/>
            <person name="Chapman S.B."/>
            <person name="Goldberg J."/>
            <person name="Griggs A."/>
            <person name="Gujja S."/>
            <person name="Hansen M."/>
            <person name="Howarth C."/>
            <person name="Imamovic A."/>
            <person name="Larimer J."/>
            <person name="McCowen C."/>
            <person name="Montmayeur A."/>
            <person name="Murphy C."/>
            <person name="Neiman D."/>
            <person name="Pearson M."/>
            <person name="Priest M."/>
            <person name="Roberts A."/>
            <person name="Saif S."/>
            <person name="Shea T."/>
            <person name="Sisk P."/>
            <person name="Sykes S."/>
            <person name="Wortman J."/>
            <person name="Nusbaum C."/>
            <person name="Birren B."/>
        </authorList>
    </citation>
    <scope>NUCLEOTIDE SEQUENCE [LARGE SCALE GENOMIC DNA]</scope>
    <source>
        <strain evidence="2 3">ATCC 51267</strain>
    </source>
</reference>
<evidence type="ECO:0000313" key="3">
    <source>
        <dbReference type="Proteomes" id="UP000009875"/>
    </source>
</evidence>
<keyword evidence="3" id="KW-1185">Reference proteome</keyword>
<dbReference type="PANTHER" id="PTHR11715:SF3">
    <property type="entry name" value="GLYCINE CLEAVAGE SYSTEM H PROTEIN-RELATED"/>
    <property type="match status" value="1"/>
</dbReference>
<dbReference type="GO" id="GO:0009249">
    <property type="term" value="P:protein lipoylation"/>
    <property type="evidence" value="ECO:0007669"/>
    <property type="project" value="TreeGrafter"/>
</dbReference>
<accession>K9E7G6</accession>
<proteinExistence type="predicted"/>
<keyword evidence="1" id="KW-0450">Lipoyl</keyword>
<dbReference type="OrthoDB" id="2401220at2"/>
<comment type="caution">
    <text evidence="2">The sequence shown here is derived from an EMBL/GenBank/DDBJ whole genome shotgun (WGS) entry which is preliminary data.</text>
</comment>
<dbReference type="HOGENOM" id="CLU_097408_3_0_9"/>
<protein>
    <recommendedName>
        <fullName evidence="4">Lipoyl-binding domain-containing protein</fullName>
    </recommendedName>
</protein>
<evidence type="ECO:0000256" key="1">
    <source>
        <dbReference type="ARBA" id="ARBA00022823"/>
    </source>
</evidence>
<dbReference type="SUPFAM" id="SSF51230">
    <property type="entry name" value="Single hybrid motif"/>
    <property type="match status" value="1"/>
</dbReference>
<dbReference type="EMBL" id="AGXA01000024">
    <property type="protein sequence ID" value="EKU93139.1"/>
    <property type="molecule type" value="Genomic_DNA"/>
</dbReference>
<dbReference type="Pfam" id="PF01597">
    <property type="entry name" value="GCV_H"/>
    <property type="match status" value="1"/>
</dbReference>
<dbReference type="AlphaFoldDB" id="K9E7G6"/>
<dbReference type="PANTHER" id="PTHR11715">
    <property type="entry name" value="GLYCINE CLEAVAGE SYSTEM H PROTEIN"/>
    <property type="match status" value="1"/>
</dbReference>
<dbReference type="InterPro" id="IPR002930">
    <property type="entry name" value="GCV_H"/>
</dbReference>
<sequence>MTIKYHVNGLYVKKDGDLYQIGLSDKGQDDVGDVMFCDLVKQEGYLSKGDTIMGVEGAKAVTDFTAPFDGQIVAANQAIEDQPDLLNSNSQEENRILKLEEVKEEDFNQLSDQAWPEEDD</sequence>
<dbReference type="CDD" id="cd06848">
    <property type="entry name" value="GCS_H"/>
    <property type="match status" value="1"/>
</dbReference>
<dbReference type="Proteomes" id="UP000009875">
    <property type="component" value="Unassembled WGS sequence"/>
</dbReference>
<dbReference type="InterPro" id="IPR033753">
    <property type="entry name" value="GCV_H/Fam206"/>
</dbReference>
<dbReference type="GO" id="GO:0005960">
    <property type="term" value="C:glycine cleavage complex"/>
    <property type="evidence" value="ECO:0007669"/>
    <property type="project" value="InterPro"/>
</dbReference>
<dbReference type="InterPro" id="IPR011053">
    <property type="entry name" value="Single_hybrid_motif"/>
</dbReference>
<evidence type="ECO:0008006" key="4">
    <source>
        <dbReference type="Google" id="ProtNLM"/>
    </source>
</evidence>
<dbReference type="eggNOG" id="COG0509">
    <property type="taxonomic scope" value="Bacteria"/>
</dbReference>
<dbReference type="Gene3D" id="2.40.50.100">
    <property type="match status" value="1"/>
</dbReference>
<dbReference type="STRING" id="883081.HMPREF9698_01481"/>
<organism evidence="2 3">
    <name type="scientific">Alloiococcus otitis ATCC 51267</name>
    <dbReference type="NCBI Taxonomy" id="883081"/>
    <lineage>
        <taxon>Bacteria</taxon>
        <taxon>Bacillati</taxon>
        <taxon>Bacillota</taxon>
        <taxon>Bacilli</taxon>
        <taxon>Lactobacillales</taxon>
        <taxon>Carnobacteriaceae</taxon>
        <taxon>Alloiococcus</taxon>
    </lineage>
</organism>
<dbReference type="GO" id="GO:0019464">
    <property type="term" value="P:glycine decarboxylation via glycine cleavage system"/>
    <property type="evidence" value="ECO:0007669"/>
    <property type="project" value="InterPro"/>
</dbReference>
<dbReference type="RefSeq" id="WP_003778613.1">
    <property type="nucleotide sequence ID" value="NZ_JH992960.1"/>
</dbReference>
<gene>
    <name evidence="2" type="ORF">HMPREF9698_01481</name>
</gene>